<comment type="caution">
    <text evidence="7">The sequence shown here is derived from an EMBL/GenBank/DDBJ whole genome shotgun (WGS) entry which is preliminary data.</text>
</comment>
<name>A0A1G2DDS9_9BACT</name>
<gene>
    <name evidence="7" type="ORF">A3C93_02545</name>
</gene>
<evidence type="ECO:0000256" key="2">
    <source>
        <dbReference type="ARBA" id="ARBA00022670"/>
    </source>
</evidence>
<keyword evidence="3" id="KW-0378">Hydrolase</keyword>
<dbReference type="CDD" id="cd07023">
    <property type="entry name" value="S49_Sppa_N_C"/>
    <property type="match status" value="1"/>
</dbReference>
<protein>
    <recommendedName>
        <fullName evidence="6">Peptidase S49 domain-containing protein</fullName>
    </recommendedName>
</protein>
<evidence type="ECO:0000313" key="8">
    <source>
        <dbReference type="Proteomes" id="UP000178636"/>
    </source>
</evidence>
<keyword evidence="5" id="KW-0812">Transmembrane</keyword>
<evidence type="ECO:0000256" key="5">
    <source>
        <dbReference type="SAM" id="Phobius"/>
    </source>
</evidence>
<dbReference type="STRING" id="1798664.A3C93_02545"/>
<keyword evidence="5" id="KW-1133">Transmembrane helix</keyword>
<dbReference type="Proteomes" id="UP000178636">
    <property type="component" value="Unassembled WGS sequence"/>
</dbReference>
<feature type="transmembrane region" description="Helical" evidence="5">
    <location>
        <begin position="90"/>
        <end position="108"/>
    </location>
</feature>
<proteinExistence type="inferred from homology"/>
<dbReference type="SUPFAM" id="SSF52096">
    <property type="entry name" value="ClpP/crotonase"/>
    <property type="match status" value="1"/>
</dbReference>
<feature type="domain" description="Peptidase S49" evidence="6">
    <location>
        <begin position="200"/>
        <end position="347"/>
    </location>
</feature>
<feature type="transmembrane region" description="Helical" evidence="5">
    <location>
        <begin position="37"/>
        <end position="58"/>
    </location>
</feature>
<dbReference type="InterPro" id="IPR047272">
    <property type="entry name" value="S49_SppA_C"/>
</dbReference>
<accession>A0A1G2DDS9</accession>
<evidence type="ECO:0000256" key="4">
    <source>
        <dbReference type="ARBA" id="ARBA00022825"/>
    </source>
</evidence>
<evidence type="ECO:0000256" key="1">
    <source>
        <dbReference type="ARBA" id="ARBA00008683"/>
    </source>
</evidence>
<dbReference type="Gene3D" id="3.90.226.10">
    <property type="entry name" value="2-enoyl-CoA Hydratase, Chain A, domain 1"/>
    <property type="match status" value="1"/>
</dbReference>
<dbReference type="GO" id="GO:0008236">
    <property type="term" value="F:serine-type peptidase activity"/>
    <property type="evidence" value="ECO:0007669"/>
    <property type="project" value="UniProtKB-KW"/>
</dbReference>
<dbReference type="EMBL" id="MHLO01000029">
    <property type="protein sequence ID" value="OGZ11789.1"/>
    <property type="molecule type" value="Genomic_DNA"/>
</dbReference>
<dbReference type="AlphaFoldDB" id="A0A1G2DDS9"/>
<dbReference type="GO" id="GO:0006508">
    <property type="term" value="P:proteolysis"/>
    <property type="evidence" value="ECO:0007669"/>
    <property type="project" value="UniProtKB-KW"/>
</dbReference>
<dbReference type="InterPro" id="IPR002142">
    <property type="entry name" value="Peptidase_S49"/>
</dbReference>
<keyword evidence="5" id="KW-0472">Membrane</keyword>
<dbReference type="PANTHER" id="PTHR42987">
    <property type="entry name" value="PEPTIDASE S49"/>
    <property type="match status" value="1"/>
</dbReference>
<keyword evidence="4" id="KW-0720">Serine protease</keyword>
<dbReference type="PANTHER" id="PTHR42987:SF7">
    <property type="entry name" value="SIGNAL PEPTIDE PEPTIDASE SPPA-RELATED"/>
    <property type="match status" value="1"/>
</dbReference>
<comment type="similarity">
    <text evidence="1">Belongs to the peptidase S49 family.</text>
</comment>
<feature type="transmembrane region" description="Helical" evidence="5">
    <location>
        <begin position="5"/>
        <end position="25"/>
    </location>
</feature>
<organism evidence="7 8">
    <name type="scientific">Candidatus Lloydbacteria bacterium RIFCSPHIGHO2_02_FULL_54_17</name>
    <dbReference type="NCBI Taxonomy" id="1798664"/>
    <lineage>
        <taxon>Bacteria</taxon>
        <taxon>Candidatus Lloydiibacteriota</taxon>
    </lineage>
</organism>
<evidence type="ECO:0000256" key="3">
    <source>
        <dbReference type="ARBA" id="ARBA00022801"/>
    </source>
</evidence>
<dbReference type="Gene3D" id="6.20.330.10">
    <property type="match status" value="1"/>
</dbReference>
<sequence>MYNKILAVLVLVLIPTLITLIVFWADDRYPSVLTDVSMAILAVVTGVAIILAIVRLFFSTLSSTPEDSVSNRERLRRFTHACMLMPRQPMFLIILAALIVVGSFSWGLKIWGDWNDEWSGYNGGTMIGDGYCNIAVIAINGDIGIYGELYKADNDVADADDIVARIRQAEMEPGILGILMRIDSAGGAPVASRVIMDAMKRSSIPVVAVIREIGTSGAYMAASGAEIIFADPMSDVGDIGVTYSYVDNVEKNKKEGLTFVPLASAKYKDYLNPDKPLTKEERALIERDLKISHEEFVRIVAENRGLPIEDVAKLADGASMPGALALENKLIDALGDQESARDWFAKSLDMPIEEVSYCE</sequence>
<dbReference type="InterPro" id="IPR029045">
    <property type="entry name" value="ClpP/crotonase-like_dom_sf"/>
</dbReference>
<evidence type="ECO:0000259" key="6">
    <source>
        <dbReference type="Pfam" id="PF01343"/>
    </source>
</evidence>
<dbReference type="Pfam" id="PF01343">
    <property type="entry name" value="Peptidase_S49"/>
    <property type="match status" value="1"/>
</dbReference>
<evidence type="ECO:0000313" key="7">
    <source>
        <dbReference type="EMBL" id="OGZ11789.1"/>
    </source>
</evidence>
<keyword evidence="2" id="KW-0645">Protease</keyword>
<reference evidence="7 8" key="1">
    <citation type="journal article" date="2016" name="Nat. Commun.">
        <title>Thousands of microbial genomes shed light on interconnected biogeochemical processes in an aquifer system.</title>
        <authorList>
            <person name="Anantharaman K."/>
            <person name="Brown C.T."/>
            <person name="Hug L.A."/>
            <person name="Sharon I."/>
            <person name="Castelle C.J."/>
            <person name="Probst A.J."/>
            <person name="Thomas B.C."/>
            <person name="Singh A."/>
            <person name="Wilkins M.J."/>
            <person name="Karaoz U."/>
            <person name="Brodie E.L."/>
            <person name="Williams K.H."/>
            <person name="Hubbard S.S."/>
            <person name="Banfield J.F."/>
        </authorList>
    </citation>
    <scope>NUCLEOTIDE SEQUENCE [LARGE SCALE GENOMIC DNA]</scope>
</reference>